<dbReference type="InterPro" id="IPR058548">
    <property type="entry name" value="MlaB-like_STAS"/>
</dbReference>
<evidence type="ECO:0000313" key="3">
    <source>
        <dbReference type="Proteomes" id="UP000225379"/>
    </source>
</evidence>
<dbReference type="InterPro" id="IPR002645">
    <property type="entry name" value="STAS_dom"/>
</dbReference>
<name>A0A2B8BM31_9PROT</name>
<evidence type="ECO:0000313" key="2">
    <source>
        <dbReference type="EMBL" id="PGH58810.1"/>
    </source>
</evidence>
<protein>
    <recommendedName>
        <fullName evidence="1">STAS domain-containing protein</fullName>
    </recommendedName>
</protein>
<keyword evidence="3" id="KW-1185">Reference proteome</keyword>
<organism evidence="2 3">
    <name type="scientific">Azospirillum palustre</name>
    <dbReference type="NCBI Taxonomy" id="2044885"/>
    <lineage>
        <taxon>Bacteria</taxon>
        <taxon>Pseudomonadati</taxon>
        <taxon>Pseudomonadota</taxon>
        <taxon>Alphaproteobacteria</taxon>
        <taxon>Rhodospirillales</taxon>
        <taxon>Azospirillaceae</taxon>
        <taxon>Azospirillum</taxon>
    </lineage>
</organism>
<proteinExistence type="predicted"/>
<dbReference type="Gene3D" id="3.30.750.24">
    <property type="entry name" value="STAS domain"/>
    <property type="match status" value="1"/>
</dbReference>
<reference evidence="3" key="1">
    <citation type="submission" date="2017-10" db="EMBL/GenBank/DDBJ databases">
        <authorList>
            <person name="Kravchenko I.K."/>
            <person name="Grouzdev D.S."/>
        </authorList>
    </citation>
    <scope>NUCLEOTIDE SEQUENCE [LARGE SCALE GENOMIC DNA]</scope>
    <source>
        <strain evidence="3">B2</strain>
    </source>
</reference>
<feature type="domain" description="STAS" evidence="1">
    <location>
        <begin position="1"/>
        <end position="107"/>
    </location>
</feature>
<dbReference type="RefSeq" id="WP_098734808.1">
    <property type="nucleotide sequence ID" value="NZ_PDKW01000037.1"/>
</dbReference>
<dbReference type="Proteomes" id="UP000225379">
    <property type="component" value="Unassembled WGS sequence"/>
</dbReference>
<dbReference type="Pfam" id="PF13466">
    <property type="entry name" value="STAS_2"/>
    <property type="match status" value="1"/>
</dbReference>
<accession>A0A2B8BM31</accession>
<gene>
    <name evidence="2" type="ORF">CRT60_02105</name>
</gene>
<dbReference type="OrthoDB" id="7576888at2"/>
<sequence>MADLRGSVVVECVGPMTLIEVEDVRDRLRDSLGSAGRVEVDCSEVGETSICFIQLLLAARTSAAGRGVSLHLKQPLSASMRDALERGGFIGMSGPARKADEFWIGVP</sequence>
<dbReference type="PROSITE" id="PS50801">
    <property type="entry name" value="STAS"/>
    <property type="match status" value="1"/>
</dbReference>
<evidence type="ECO:0000259" key="1">
    <source>
        <dbReference type="PROSITE" id="PS50801"/>
    </source>
</evidence>
<dbReference type="InterPro" id="IPR036513">
    <property type="entry name" value="STAS_dom_sf"/>
</dbReference>
<dbReference type="AlphaFoldDB" id="A0A2B8BM31"/>
<dbReference type="SUPFAM" id="SSF52091">
    <property type="entry name" value="SpoIIaa-like"/>
    <property type="match status" value="1"/>
</dbReference>
<comment type="caution">
    <text evidence="2">The sequence shown here is derived from an EMBL/GenBank/DDBJ whole genome shotgun (WGS) entry which is preliminary data.</text>
</comment>
<dbReference type="EMBL" id="PDKW01000037">
    <property type="protein sequence ID" value="PGH58810.1"/>
    <property type="molecule type" value="Genomic_DNA"/>
</dbReference>